<dbReference type="SUPFAM" id="SSF47413">
    <property type="entry name" value="lambda repressor-like DNA-binding domains"/>
    <property type="match status" value="1"/>
</dbReference>
<dbReference type="CDD" id="cd00093">
    <property type="entry name" value="HTH_XRE"/>
    <property type="match status" value="1"/>
</dbReference>
<dbReference type="Pfam" id="PF00717">
    <property type="entry name" value="Peptidase_S24"/>
    <property type="match status" value="1"/>
</dbReference>
<name>A0A1M6B2F8_9BACT</name>
<evidence type="ECO:0000259" key="4">
    <source>
        <dbReference type="PROSITE" id="PS50943"/>
    </source>
</evidence>
<dbReference type="Pfam" id="PF01381">
    <property type="entry name" value="HTH_3"/>
    <property type="match status" value="1"/>
</dbReference>
<reference evidence="5 6" key="1">
    <citation type="submission" date="2016-11" db="EMBL/GenBank/DDBJ databases">
        <authorList>
            <person name="Jaros S."/>
            <person name="Januszkiewicz K."/>
            <person name="Wedrychowicz H."/>
        </authorList>
    </citation>
    <scope>NUCLEOTIDE SEQUENCE [LARGE SCALE GENOMIC DNA]</scope>
    <source>
        <strain evidence="5 6">DSM 18772</strain>
    </source>
</reference>
<dbReference type="InterPro" id="IPR039418">
    <property type="entry name" value="LexA-like"/>
</dbReference>
<dbReference type="SUPFAM" id="SSF51306">
    <property type="entry name" value="LexA/Signal peptidase"/>
    <property type="match status" value="1"/>
</dbReference>
<dbReference type="InterPro" id="IPR010982">
    <property type="entry name" value="Lambda_DNA-bd_dom_sf"/>
</dbReference>
<dbReference type="AlphaFoldDB" id="A0A1M6B2F8"/>
<feature type="domain" description="HTH cro/C1-type" evidence="4">
    <location>
        <begin position="6"/>
        <end position="60"/>
    </location>
</feature>
<dbReference type="InterPro" id="IPR001387">
    <property type="entry name" value="Cro/C1-type_HTH"/>
</dbReference>
<evidence type="ECO:0000256" key="3">
    <source>
        <dbReference type="ARBA" id="ARBA00023163"/>
    </source>
</evidence>
<dbReference type="Gene3D" id="2.10.109.10">
    <property type="entry name" value="Umud Fragment, subunit A"/>
    <property type="match status" value="1"/>
</dbReference>
<gene>
    <name evidence="5" type="ORF">SAMN02745181_0101</name>
</gene>
<dbReference type="SMART" id="SM00530">
    <property type="entry name" value="HTH_XRE"/>
    <property type="match status" value="1"/>
</dbReference>
<dbReference type="EMBL" id="FQYR01000002">
    <property type="protein sequence ID" value="SHI42929.1"/>
    <property type="molecule type" value="Genomic_DNA"/>
</dbReference>
<evidence type="ECO:0000313" key="5">
    <source>
        <dbReference type="EMBL" id="SHI42929.1"/>
    </source>
</evidence>
<keyword evidence="2" id="KW-0238">DNA-binding</keyword>
<keyword evidence="6" id="KW-1185">Reference proteome</keyword>
<protein>
    <submittedName>
        <fullName evidence="5">Helix-turn-helix</fullName>
    </submittedName>
</protein>
<sequence>MNPDEIKAFRKHRKMSQEQLGQLCGVTKATVSKWEKGQRNPSGSALIQLDRLFNDEISHLPLGDLEHKLLDECVRLGGFDSREDFLTESLKHFIHYGGLLEPDTREASLHLDEVRQCELPDIANNKVTHLHLVDPPSDEEDEQDESYSLPLLGAVAAGSAISGDPLDEVAVSKAYPADCYALRVMGDSMDDGSSAAIPDGSLAIIKAMPEGQPYAAKNHIYAWNLDDGQVLKKFVRRKVDGKTRGFLESLNPAYPPVPYTSDMTPQGEFICVD</sequence>
<dbReference type="Proteomes" id="UP000184510">
    <property type="component" value="Unassembled WGS sequence"/>
</dbReference>
<evidence type="ECO:0000313" key="6">
    <source>
        <dbReference type="Proteomes" id="UP000184510"/>
    </source>
</evidence>
<evidence type="ECO:0000256" key="1">
    <source>
        <dbReference type="ARBA" id="ARBA00023015"/>
    </source>
</evidence>
<accession>A0A1M6B2F8</accession>
<proteinExistence type="predicted"/>
<dbReference type="InterPro" id="IPR015927">
    <property type="entry name" value="Peptidase_S24_S26A/B/C"/>
</dbReference>
<dbReference type="RefSeq" id="WP_143157559.1">
    <property type="nucleotide sequence ID" value="NZ_FQYR01000002.1"/>
</dbReference>
<dbReference type="PROSITE" id="PS50943">
    <property type="entry name" value="HTH_CROC1"/>
    <property type="match status" value="1"/>
</dbReference>
<dbReference type="GO" id="GO:0003677">
    <property type="term" value="F:DNA binding"/>
    <property type="evidence" value="ECO:0007669"/>
    <property type="project" value="UniProtKB-KW"/>
</dbReference>
<dbReference type="PANTHER" id="PTHR40661">
    <property type="match status" value="1"/>
</dbReference>
<evidence type="ECO:0000256" key="2">
    <source>
        <dbReference type="ARBA" id="ARBA00023125"/>
    </source>
</evidence>
<organism evidence="5 6">
    <name type="scientific">Rubritalea squalenifaciens DSM 18772</name>
    <dbReference type="NCBI Taxonomy" id="1123071"/>
    <lineage>
        <taxon>Bacteria</taxon>
        <taxon>Pseudomonadati</taxon>
        <taxon>Verrucomicrobiota</taxon>
        <taxon>Verrucomicrobiia</taxon>
        <taxon>Verrucomicrobiales</taxon>
        <taxon>Rubritaleaceae</taxon>
        <taxon>Rubritalea</taxon>
    </lineage>
</organism>
<dbReference type="InParanoid" id="A0A1M6B2F8"/>
<keyword evidence="1" id="KW-0805">Transcription regulation</keyword>
<dbReference type="CDD" id="cd06529">
    <property type="entry name" value="S24_LexA-like"/>
    <property type="match status" value="1"/>
</dbReference>
<dbReference type="OrthoDB" id="198210at2"/>
<dbReference type="STRING" id="1123071.SAMN02745181_0101"/>
<keyword evidence="3" id="KW-0804">Transcription</keyword>
<dbReference type="Gene3D" id="1.10.260.40">
    <property type="entry name" value="lambda repressor-like DNA-binding domains"/>
    <property type="match status" value="1"/>
</dbReference>
<dbReference type="PANTHER" id="PTHR40661:SF3">
    <property type="entry name" value="FELS-1 PROPHAGE TRANSCRIPTIONAL REGULATOR"/>
    <property type="match status" value="1"/>
</dbReference>
<dbReference type="InterPro" id="IPR036286">
    <property type="entry name" value="LexA/Signal_pep-like_sf"/>
</dbReference>